<keyword evidence="1" id="KW-0732">Signal</keyword>
<evidence type="ECO:0000313" key="4">
    <source>
        <dbReference type="Proteomes" id="UP000663829"/>
    </source>
</evidence>
<reference evidence="2" key="1">
    <citation type="submission" date="2021-02" db="EMBL/GenBank/DDBJ databases">
        <authorList>
            <person name="Nowell W R."/>
        </authorList>
    </citation>
    <scope>NUCLEOTIDE SEQUENCE</scope>
</reference>
<accession>A0A816AFC1</accession>
<evidence type="ECO:0000256" key="1">
    <source>
        <dbReference type="SAM" id="SignalP"/>
    </source>
</evidence>
<protein>
    <submittedName>
        <fullName evidence="2">Uncharacterized protein</fullName>
    </submittedName>
</protein>
<evidence type="ECO:0000313" key="3">
    <source>
        <dbReference type="EMBL" id="CAF4472648.1"/>
    </source>
</evidence>
<feature type="non-terminal residue" evidence="2">
    <location>
        <position position="1"/>
    </location>
</feature>
<keyword evidence="4" id="KW-1185">Reference proteome</keyword>
<evidence type="ECO:0000313" key="2">
    <source>
        <dbReference type="EMBL" id="CAF1597351.1"/>
    </source>
</evidence>
<comment type="caution">
    <text evidence="2">The sequence shown here is derived from an EMBL/GenBank/DDBJ whole genome shotgun (WGS) entry which is preliminary data.</text>
</comment>
<dbReference type="EMBL" id="CAJNOQ010034940">
    <property type="protein sequence ID" value="CAF1597351.1"/>
    <property type="molecule type" value="Genomic_DNA"/>
</dbReference>
<feature type="signal peptide" evidence="1">
    <location>
        <begin position="1"/>
        <end position="18"/>
    </location>
</feature>
<name>A0A816AFC1_9BILA</name>
<dbReference type="AlphaFoldDB" id="A0A816AFC1"/>
<dbReference type="EMBL" id="CAJOBC010101255">
    <property type="protein sequence ID" value="CAF4472648.1"/>
    <property type="molecule type" value="Genomic_DNA"/>
</dbReference>
<feature type="chain" id="PRO_5036229516" evidence="1">
    <location>
        <begin position="19"/>
        <end position="167"/>
    </location>
</feature>
<proteinExistence type="predicted"/>
<organism evidence="2 4">
    <name type="scientific">Didymodactylos carnosus</name>
    <dbReference type="NCBI Taxonomy" id="1234261"/>
    <lineage>
        <taxon>Eukaryota</taxon>
        <taxon>Metazoa</taxon>
        <taxon>Spiralia</taxon>
        <taxon>Gnathifera</taxon>
        <taxon>Rotifera</taxon>
        <taxon>Eurotatoria</taxon>
        <taxon>Bdelloidea</taxon>
        <taxon>Philodinida</taxon>
        <taxon>Philodinidae</taxon>
        <taxon>Didymodactylos</taxon>
    </lineage>
</organism>
<dbReference type="Proteomes" id="UP000681722">
    <property type="component" value="Unassembled WGS sequence"/>
</dbReference>
<sequence length="167" mass="18925">MYQGVFWKMLLILPASIGHECASSGQINVTFDDLPPITLNAPLPSSDYSNLIWTNAHYIYRRCLLCPNLGYPILCTSGDYVGWFQGNQMLTIQPELGCTTFTFISVLMIASRRNEVTLIEGYYNNTRLYRQTLSLTKTSKYLFEPGWSNIDKITMVVPGGQNIFDDT</sequence>
<gene>
    <name evidence="2" type="ORF">GPM918_LOCUS42188</name>
    <name evidence="3" type="ORF">SRO942_LOCUS43376</name>
</gene>
<dbReference type="Proteomes" id="UP000663829">
    <property type="component" value="Unassembled WGS sequence"/>
</dbReference>